<organism evidence="2 3">
    <name type="scientific">Rheinheimera riviphila</name>
    <dbReference type="NCBI Taxonomy" id="1834037"/>
    <lineage>
        <taxon>Bacteria</taxon>
        <taxon>Pseudomonadati</taxon>
        <taxon>Pseudomonadota</taxon>
        <taxon>Gammaproteobacteria</taxon>
        <taxon>Chromatiales</taxon>
        <taxon>Chromatiaceae</taxon>
        <taxon>Rheinheimera</taxon>
    </lineage>
</organism>
<dbReference type="Gene3D" id="3.10.290.30">
    <property type="entry name" value="MM3350-like"/>
    <property type="match status" value="1"/>
</dbReference>
<dbReference type="SUPFAM" id="SSF159941">
    <property type="entry name" value="MM3350-like"/>
    <property type="match status" value="1"/>
</dbReference>
<proteinExistence type="predicted"/>
<dbReference type="RefSeq" id="WP_127700314.1">
    <property type="nucleotide sequence ID" value="NZ_SACS01000019.1"/>
</dbReference>
<comment type="caution">
    <text evidence="2">The sequence shown here is derived from an EMBL/GenBank/DDBJ whole genome shotgun (WGS) entry which is preliminary data.</text>
</comment>
<evidence type="ECO:0000313" key="2">
    <source>
        <dbReference type="EMBL" id="RVU34342.1"/>
    </source>
</evidence>
<keyword evidence="3" id="KW-1185">Reference proteome</keyword>
<accession>A0A437QIG3</accession>
<dbReference type="AlphaFoldDB" id="A0A437QIG3"/>
<dbReference type="InterPro" id="IPR012912">
    <property type="entry name" value="Plasmid_pRiA4b_Orf3-like"/>
</dbReference>
<sequence>MNELQPKDQQALTTLLTQLDKSAKANKADKFSPTGHESFLEQPAVALHLIAVLLTSSGLLNEQQQEHRGMLLQYSLKMCLTNDELSAAAIAEFQQMIEQQLRQYLHTQLKPDFPVLRALINILFRAEILISDALLAQINQAEYPQPGDSAEFSEEVLHHLLADIAAECQDASLYELTDFLFEQFSQLPPEVAPMIAMMMLQATDEKLRSSATLFLLHPHPLFRKAMLDALPSLAQKKLLRSTDLQRLVWLRNWLQQDAHPTLDRCIKLLQRQQLPAAPVAEKVTITAVTATPMDNSGAMMLIVELKQDRHFLLFSFMLKQGDGIKDAFITPPLTRKNLNEMKSNIQGEMPVVAIDHEVMVALLEHFLLTSREQHRLPLALFLFRELTADVWGVPHAITEAQVRSALIGQKNRKNKLALIEFLAGWAKPSNQSKQDLATFINTQMEPMREVWRERFLVTALVFAKTANDMQQLFQAAMDIAVGLPLIGIDAIKEIAIHSLGQLHQADDLLQQLLAINGLDIDDLKQDMAAELDDLSDIFDLGLPELDPTKRIKRAVYQLKIQLKGSKPVISRTLQVMNTVSLESLHEILQIALGWEMEHSYEFKNAELSFVPPWFEFADGSFYSSYGQLRDLLKNQGDKMTYVYDFGDWWEHQITLEKVLPAGRSNTPTQLLKAKGECPPEDIGGIAFYNHIRAVLTDPTHQDHKKFCRKYKIKSGTWDADFVDIEEINQWLQSE</sequence>
<feature type="domain" description="Plasmid pRiA4b Orf3-like" evidence="1">
    <location>
        <begin position="555"/>
        <end position="725"/>
    </location>
</feature>
<dbReference type="Pfam" id="PF07929">
    <property type="entry name" value="PRiA4_ORF3"/>
    <property type="match status" value="1"/>
</dbReference>
<dbReference type="InterPro" id="IPR024047">
    <property type="entry name" value="MM3350-like_sf"/>
</dbReference>
<dbReference type="EMBL" id="SACS01000019">
    <property type="protein sequence ID" value="RVU34342.1"/>
    <property type="molecule type" value="Genomic_DNA"/>
</dbReference>
<evidence type="ECO:0000259" key="1">
    <source>
        <dbReference type="Pfam" id="PF07929"/>
    </source>
</evidence>
<dbReference type="OrthoDB" id="9816539at2"/>
<dbReference type="Proteomes" id="UP000283077">
    <property type="component" value="Unassembled WGS sequence"/>
</dbReference>
<dbReference type="PANTHER" id="PTHR41878:SF1">
    <property type="entry name" value="TNPR PROTEIN"/>
    <property type="match status" value="1"/>
</dbReference>
<reference evidence="2 3" key="1">
    <citation type="submission" date="2019-01" db="EMBL/GenBank/DDBJ databases">
        <authorList>
            <person name="Chen W.-M."/>
        </authorList>
    </citation>
    <scope>NUCLEOTIDE SEQUENCE [LARGE SCALE GENOMIC DNA]</scope>
    <source>
        <strain evidence="2 3">KYPC3</strain>
    </source>
</reference>
<protein>
    <submittedName>
        <fullName evidence="2">Plasmid pRiA4b ORF-3 family protein</fullName>
    </submittedName>
</protein>
<gene>
    <name evidence="2" type="ORF">EOE67_15860</name>
</gene>
<name>A0A437QIG3_9GAMM</name>
<evidence type="ECO:0000313" key="3">
    <source>
        <dbReference type="Proteomes" id="UP000283077"/>
    </source>
</evidence>
<dbReference type="PANTHER" id="PTHR41878">
    <property type="entry name" value="LEXA REPRESSOR-RELATED"/>
    <property type="match status" value="1"/>
</dbReference>